<keyword evidence="8 10" id="KW-0472">Membrane</keyword>
<sequence length="198" mass="22114">MAELFESYASDFAQLVQSVEERLVADFSKLSASARRSAIQNAEAEAEEAHDLLVQMEIEVQSFPQSVRERYSGNLRDLKGQHEQLRRKLKLHQQPHGGSGLPMDSYTDGDEEASGDSAPSQRQRLLQGTSLLEQGNERLAASTRLALETEDIGANILQDLRGQREQIEHSRDTQKIVTGAIIVVLVLLILLILYSKLF</sequence>
<dbReference type="InterPro" id="IPR010989">
    <property type="entry name" value="SNARE"/>
</dbReference>
<comment type="similarity">
    <text evidence="2">Belongs to the VTI1 family.</text>
</comment>
<dbReference type="FunFam" id="1.20.5.110:FF:000002">
    <property type="entry name" value="Vesicle transport through interaction with t-SNAREsB"/>
    <property type="match status" value="1"/>
</dbReference>
<evidence type="ECO:0000256" key="2">
    <source>
        <dbReference type="ARBA" id="ARBA00006108"/>
    </source>
</evidence>
<dbReference type="PANTHER" id="PTHR21230">
    <property type="entry name" value="VESICLE TRANSPORT V-SNARE PROTEIN VTI1-RELATED"/>
    <property type="match status" value="1"/>
</dbReference>
<dbReference type="Gene3D" id="1.20.5.110">
    <property type="match status" value="1"/>
</dbReference>
<dbReference type="GO" id="GO:0005789">
    <property type="term" value="C:endoplasmic reticulum membrane"/>
    <property type="evidence" value="ECO:0007669"/>
    <property type="project" value="TreeGrafter"/>
</dbReference>
<dbReference type="GO" id="GO:0005829">
    <property type="term" value="C:cytosol"/>
    <property type="evidence" value="ECO:0007669"/>
    <property type="project" value="GOC"/>
</dbReference>
<comment type="subcellular location">
    <subcellularLocation>
        <location evidence="1">Membrane</location>
        <topology evidence="1">Single-pass type IV membrane protein</topology>
    </subcellularLocation>
</comment>
<dbReference type="InterPro" id="IPR007705">
    <property type="entry name" value="Vesicle_trsprt_v-SNARE_N"/>
</dbReference>
<evidence type="ECO:0000256" key="3">
    <source>
        <dbReference type="ARBA" id="ARBA00022448"/>
    </source>
</evidence>
<dbReference type="GO" id="GO:0006886">
    <property type="term" value="P:intracellular protein transport"/>
    <property type="evidence" value="ECO:0007669"/>
    <property type="project" value="InterPro"/>
</dbReference>
<evidence type="ECO:0000256" key="4">
    <source>
        <dbReference type="ARBA" id="ARBA00022692"/>
    </source>
</evidence>
<keyword evidence="5" id="KW-0653">Protein transport</keyword>
<evidence type="ECO:0000313" key="13">
    <source>
        <dbReference type="Proteomes" id="UP001214603"/>
    </source>
</evidence>
<dbReference type="CDD" id="cd15862">
    <property type="entry name" value="SNARE_Vti1"/>
    <property type="match status" value="1"/>
</dbReference>
<dbReference type="Gene3D" id="1.20.58.400">
    <property type="entry name" value="t-snare proteins"/>
    <property type="match status" value="1"/>
</dbReference>
<dbReference type="GO" id="GO:0031902">
    <property type="term" value="C:late endosome membrane"/>
    <property type="evidence" value="ECO:0007669"/>
    <property type="project" value="TreeGrafter"/>
</dbReference>
<dbReference type="Proteomes" id="UP001214603">
    <property type="component" value="Chromosome 2"/>
</dbReference>
<evidence type="ECO:0000256" key="10">
    <source>
        <dbReference type="SAM" id="Phobius"/>
    </source>
</evidence>
<dbReference type="PANTHER" id="PTHR21230:SF26">
    <property type="entry name" value="VESICLE TRANSPORT THROUGH INTERACTION WITH T-SNARES HOMOLOG 1A"/>
    <property type="match status" value="1"/>
</dbReference>
<protein>
    <submittedName>
        <fullName evidence="12">t-SNARE VTI1</fullName>
    </submittedName>
</protein>
<dbReference type="GO" id="GO:0005484">
    <property type="term" value="F:SNAP receptor activity"/>
    <property type="evidence" value="ECO:0007669"/>
    <property type="project" value="TreeGrafter"/>
</dbReference>
<evidence type="ECO:0000313" key="12">
    <source>
        <dbReference type="EMBL" id="WFD02612.1"/>
    </source>
</evidence>
<name>A0AAF0IRN4_9BASI</name>
<dbReference type="SUPFAM" id="SSF47661">
    <property type="entry name" value="t-snare proteins"/>
    <property type="match status" value="1"/>
</dbReference>
<dbReference type="GO" id="GO:0005794">
    <property type="term" value="C:Golgi apparatus"/>
    <property type="evidence" value="ECO:0007669"/>
    <property type="project" value="TreeGrafter"/>
</dbReference>
<evidence type="ECO:0000256" key="8">
    <source>
        <dbReference type="ARBA" id="ARBA00023136"/>
    </source>
</evidence>
<dbReference type="GO" id="GO:0006891">
    <property type="term" value="P:intra-Golgi vesicle-mediated transport"/>
    <property type="evidence" value="ECO:0007669"/>
    <property type="project" value="TreeGrafter"/>
</dbReference>
<keyword evidence="6 10" id="KW-1133">Transmembrane helix</keyword>
<dbReference type="GO" id="GO:0000149">
    <property type="term" value="F:SNARE binding"/>
    <property type="evidence" value="ECO:0007669"/>
    <property type="project" value="TreeGrafter"/>
</dbReference>
<feature type="transmembrane region" description="Helical" evidence="10">
    <location>
        <begin position="176"/>
        <end position="194"/>
    </location>
</feature>
<accession>A0AAF0IRN4</accession>
<dbReference type="AlphaFoldDB" id="A0AAF0IRN4"/>
<dbReference type="EMBL" id="CP119935">
    <property type="protein sequence ID" value="WFD02612.1"/>
    <property type="molecule type" value="Genomic_DNA"/>
</dbReference>
<proteinExistence type="inferred from homology"/>
<dbReference type="GO" id="GO:0006896">
    <property type="term" value="P:Golgi to vacuole transport"/>
    <property type="evidence" value="ECO:0007669"/>
    <property type="project" value="TreeGrafter"/>
</dbReference>
<feature type="domain" description="Vesicle transport v-SNARE N-terminal" evidence="11">
    <location>
        <begin position="1"/>
        <end position="90"/>
    </location>
</feature>
<gene>
    <name evidence="12" type="primary">vti1</name>
    <name evidence="12" type="ORF">MOBT1_001293</name>
</gene>
<keyword evidence="3" id="KW-0813">Transport</keyword>
<evidence type="ECO:0000256" key="6">
    <source>
        <dbReference type="ARBA" id="ARBA00022989"/>
    </source>
</evidence>
<evidence type="ECO:0000256" key="1">
    <source>
        <dbReference type="ARBA" id="ARBA00004211"/>
    </source>
</evidence>
<dbReference type="Pfam" id="PF05008">
    <property type="entry name" value="V-SNARE"/>
    <property type="match status" value="1"/>
</dbReference>
<dbReference type="GO" id="GO:0048280">
    <property type="term" value="P:vesicle fusion with Golgi apparatus"/>
    <property type="evidence" value="ECO:0007669"/>
    <property type="project" value="TreeGrafter"/>
</dbReference>
<dbReference type="InterPro" id="IPR038407">
    <property type="entry name" value="v-SNARE_N_sf"/>
</dbReference>
<keyword evidence="4 10" id="KW-0812">Transmembrane</keyword>
<evidence type="ECO:0000259" key="11">
    <source>
        <dbReference type="Pfam" id="PF05008"/>
    </source>
</evidence>
<keyword evidence="7" id="KW-0175">Coiled coil</keyword>
<reference evidence="12" key="1">
    <citation type="submission" date="2023-03" db="EMBL/GenBank/DDBJ databases">
        <title>Mating type loci evolution in Malassezia.</title>
        <authorList>
            <person name="Coelho M.A."/>
        </authorList>
    </citation>
    <scope>NUCLEOTIDE SEQUENCE</scope>
    <source>
        <strain evidence="12">CBS 7876</strain>
    </source>
</reference>
<dbReference type="GO" id="GO:0031201">
    <property type="term" value="C:SNARE complex"/>
    <property type="evidence" value="ECO:0007669"/>
    <property type="project" value="TreeGrafter"/>
</dbReference>
<dbReference type="GO" id="GO:0042147">
    <property type="term" value="P:retrograde transport, endosome to Golgi"/>
    <property type="evidence" value="ECO:0007669"/>
    <property type="project" value="TreeGrafter"/>
</dbReference>
<organism evidence="12 13">
    <name type="scientific">Malassezia obtusa</name>
    <dbReference type="NCBI Taxonomy" id="76774"/>
    <lineage>
        <taxon>Eukaryota</taxon>
        <taxon>Fungi</taxon>
        <taxon>Dikarya</taxon>
        <taxon>Basidiomycota</taxon>
        <taxon>Ustilaginomycotina</taxon>
        <taxon>Malasseziomycetes</taxon>
        <taxon>Malasseziales</taxon>
        <taxon>Malasseziaceae</taxon>
        <taxon>Malassezia</taxon>
    </lineage>
</organism>
<dbReference type="Pfam" id="PF12352">
    <property type="entry name" value="V-SNARE_C"/>
    <property type="match status" value="1"/>
</dbReference>
<feature type="region of interest" description="Disordered" evidence="9">
    <location>
        <begin position="87"/>
        <end position="123"/>
    </location>
</feature>
<keyword evidence="13" id="KW-1185">Reference proteome</keyword>
<dbReference type="GO" id="GO:0016236">
    <property type="term" value="P:macroautophagy"/>
    <property type="evidence" value="ECO:0007669"/>
    <property type="project" value="TreeGrafter"/>
</dbReference>
<dbReference type="GO" id="GO:0012507">
    <property type="term" value="C:ER to Golgi transport vesicle membrane"/>
    <property type="evidence" value="ECO:0007669"/>
    <property type="project" value="TreeGrafter"/>
</dbReference>
<evidence type="ECO:0000256" key="5">
    <source>
        <dbReference type="ARBA" id="ARBA00022927"/>
    </source>
</evidence>
<evidence type="ECO:0000256" key="7">
    <source>
        <dbReference type="ARBA" id="ARBA00023054"/>
    </source>
</evidence>
<evidence type="ECO:0000256" key="9">
    <source>
        <dbReference type="SAM" id="MobiDB-lite"/>
    </source>
</evidence>
<dbReference type="SUPFAM" id="SSF58038">
    <property type="entry name" value="SNARE fusion complex"/>
    <property type="match status" value="1"/>
</dbReference>